<reference evidence="10 11" key="1">
    <citation type="submission" date="2017-03" db="EMBL/GenBank/DDBJ databases">
        <title>Genomes of endolithic fungi from Antarctica.</title>
        <authorList>
            <person name="Coleine C."/>
            <person name="Masonjones S."/>
            <person name="Stajich J.E."/>
        </authorList>
    </citation>
    <scope>NUCLEOTIDE SEQUENCE [LARGE SCALE GENOMIC DNA]</scope>
    <source>
        <strain evidence="10 11">CCFEE 6314</strain>
    </source>
</reference>
<evidence type="ECO:0000259" key="9">
    <source>
        <dbReference type="Pfam" id="PF00082"/>
    </source>
</evidence>
<accession>A0A438MYE1</accession>
<dbReference type="OrthoDB" id="3556949at2759"/>
<evidence type="ECO:0000256" key="6">
    <source>
        <dbReference type="PIRSR" id="PIRSR615500-1"/>
    </source>
</evidence>
<evidence type="ECO:0000256" key="3">
    <source>
        <dbReference type="ARBA" id="ARBA00022801"/>
    </source>
</evidence>
<feature type="active site" description="Charge relay system" evidence="6 7">
    <location>
        <position position="258"/>
    </location>
</feature>
<dbReference type="Gene3D" id="2.60.120.380">
    <property type="match status" value="1"/>
</dbReference>
<dbReference type="InterPro" id="IPR036852">
    <property type="entry name" value="Peptidase_S8/S53_dom_sf"/>
</dbReference>
<organism evidence="10 11">
    <name type="scientific">Exophiala mesophila</name>
    <name type="common">Black yeast-like fungus</name>
    <dbReference type="NCBI Taxonomy" id="212818"/>
    <lineage>
        <taxon>Eukaryota</taxon>
        <taxon>Fungi</taxon>
        <taxon>Dikarya</taxon>
        <taxon>Ascomycota</taxon>
        <taxon>Pezizomycotina</taxon>
        <taxon>Eurotiomycetes</taxon>
        <taxon>Chaetothyriomycetidae</taxon>
        <taxon>Chaetothyriales</taxon>
        <taxon>Herpotrichiellaceae</taxon>
        <taxon>Exophiala</taxon>
    </lineage>
</organism>
<dbReference type="InterPro" id="IPR034058">
    <property type="entry name" value="TagA/B/C/D_pept_dom"/>
</dbReference>
<evidence type="ECO:0000256" key="1">
    <source>
        <dbReference type="ARBA" id="ARBA00022670"/>
    </source>
</evidence>
<dbReference type="InterPro" id="IPR023828">
    <property type="entry name" value="Peptidase_S8_Ser-AS"/>
</dbReference>
<dbReference type="InterPro" id="IPR000209">
    <property type="entry name" value="Peptidase_S8/S53_dom"/>
</dbReference>
<keyword evidence="5" id="KW-0865">Zymogen</keyword>
<dbReference type="EMBL" id="NAJM01000035">
    <property type="protein sequence ID" value="RVX68767.1"/>
    <property type="molecule type" value="Genomic_DNA"/>
</dbReference>
<protein>
    <recommendedName>
        <fullName evidence="9">Peptidase S8/S53 domain-containing protein</fullName>
    </recommendedName>
</protein>
<dbReference type="InterPro" id="IPR022398">
    <property type="entry name" value="Peptidase_S8_His-AS"/>
</dbReference>
<dbReference type="GO" id="GO:0006508">
    <property type="term" value="P:proteolysis"/>
    <property type="evidence" value="ECO:0007669"/>
    <property type="project" value="UniProtKB-KW"/>
</dbReference>
<evidence type="ECO:0000256" key="4">
    <source>
        <dbReference type="ARBA" id="ARBA00022825"/>
    </source>
</evidence>
<comment type="similarity">
    <text evidence="7">Belongs to the peptidase S8 family.</text>
</comment>
<dbReference type="PROSITE" id="PS00138">
    <property type="entry name" value="SUBTILASE_SER"/>
    <property type="match status" value="1"/>
</dbReference>
<dbReference type="InterPro" id="IPR051048">
    <property type="entry name" value="Peptidase_S8/S53_subtilisin"/>
</dbReference>
<sequence length="731" mass="78665">MSQNPMREAGEESTEEKPAPIPIAINGNVIDPNAPALLAQGFGAGDSARSNYVLVQTAKYLTKENKEKLTELNVEVEELVSENTYLCRYEPAELDKVRNLNFVTWADEYGSKFVVSSDLKSNSNSPTTARAAAAAAAADSASQAHEVDVVFHENHKQTKDDLKAAVAKAAHVHSDTLEGRKDVIRLVLQDRYFNDVAKLDEVRAILPVVENKLYNNVARNILMGKDEIVDQANIEKSVDFKKGDFVLRGKNEIVAVADTGVDRSHDAFGNGNRIVAAQAWGRPASGTQPGSTDDRDGHGTHVSGSVLGDSTYNSPTKTFKLQGTAPEARLVMQSIGDDEGNLVGIPENVADLFKAAYDVGARVHNNSWGPRRSGLPYGGGGRQIDKFVRDNPDMVICFAGGNEGVDVDRNGVVDFKQIGVYAAAKNSITVGASESYRPGQVLKWGMFQVRGQPGVFKYQADPIKSDIVANNSSGMAAFSNRGPSREGRIKPDIVAPGTFILSARSRLVPVSENGWAQPDDPKYWYLGGTSMASPLVAGGCAVLRQALRKDLLDSGMSEQDIKESIAKGKILSAALVKALLINGAVELKGQYIPSEAGPSPNFSSGWGRVNLSESISMATFAKEPAAVGCHEGKPLDDDETYSREIDIQGSGKTLKVTLVWADLPGDHLQNDLALTAAVDGATRQGNPTNDRRNNVEQIVWANIPTGTAKVTVQVKRLTSGTQDFALVWKLY</sequence>
<dbReference type="PRINTS" id="PR00723">
    <property type="entry name" value="SUBTILISIN"/>
</dbReference>
<dbReference type="Pfam" id="PF00082">
    <property type="entry name" value="Peptidase_S8"/>
    <property type="match status" value="1"/>
</dbReference>
<feature type="active site" description="Charge relay system" evidence="6 7">
    <location>
        <position position="530"/>
    </location>
</feature>
<proteinExistence type="inferred from homology"/>
<gene>
    <name evidence="10" type="ORF">B0A52_07653</name>
</gene>
<evidence type="ECO:0000256" key="8">
    <source>
        <dbReference type="SAM" id="MobiDB-lite"/>
    </source>
</evidence>
<dbReference type="GO" id="GO:0004252">
    <property type="term" value="F:serine-type endopeptidase activity"/>
    <property type="evidence" value="ECO:0007669"/>
    <property type="project" value="UniProtKB-UniRule"/>
</dbReference>
<keyword evidence="4 7" id="KW-0720">Serine protease</keyword>
<feature type="active site" description="Charge relay system" evidence="6 7">
    <location>
        <position position="298"/>
    </location>
</feature>
<name>A0A438MYE1_EXOME</name>
<dbReference type="CDD" id="cd04842">
    <property type="entry name" value="Peptidases_S8_Kp43_protease"/>
    <property type="match status" value="1"/>
</dbReference>
<evidence type="ECO:0000256" key="7">
    <source>
        <dbReference type="PROSITE-ProRule" id="PRU01240"/>
    </source>
</evidence>
<dbReference type="Proteomes" id="UP000288859">
    <property type="component" value="Unassembled WGS sequence"/>
</dbReference>
<keyword evidence="3 7" id="KW-0378">Hydrolase</keyword>
<evidence type="ECO:0000256" key="2">
    <source>
        <dbReference type="ARBA" id="ARBA00022729"/>
    </source>
</evidence>
<evidence type="ECO:0000313" key="11">
    <source>
        <dbReference type="Proteomes" id="UP000288859"/>
    </source>
</evidence>
<feature type="region of interest" description="Disordered" evidence="8">
    <location>
        <begin position="279"/>
        <end position="313"/>
    </location>
</feature>
<comment type="caution">
    <text evidence="10">The sequence shown here is derived from an EMBL/GenBank/DDBJ whole genome shotgun (WGS) entry which is preliminary data.</text>
</comment>
<dbReference type="Gene3D" id="3.40.50.200">
    <property type="entry name" value="Peptidase S8/S53 domain"/>
    <property type="match status" value="1"/>
</dbReference>
<dbReference type="PANTHER" id="PTHR43399:SF5">
    <property type="entry name" value="PEPTIDASE S8 FAMILY WITH PROTEASE-ASSOCIATED DOMAIN"/>
    <property type="match status" value="1"/>
</dbReference>
<evidence type="ECO:0000256" key="5">
    <source>
        <dbReference type="ARBA" id="ARBA00023145"/>
    </source>
</evidence>
<dbReference type="PROSITE" id="PS00137">
    <property type="entry name" value="SUBTILASE_HIS"/>
    <property type="match status" value="1"/>
</dbReference>
<dbReference type="PANTHER" id="PTHR43399">
    <property type="entry name" value="SUBTILISIN-RELATED"/>
    <property type="match status" value="1"/>
</dbReference>
<keyword evidence="1 7" id="KW-0645">Protease</keyword>
<feature type="domain" description="Peptidase S8/S53" evidence="9">
    <location>
        <begin position="249"/>
        <end position="607"/>
    </location>
</feature>
<dbReference type="AlphaFoldDB" id="A0A438MYE1"/>
<dbReference type="SUPFAM" id="SSF52743">
    <property type="entry name" value="Subtilisin-like"/>
    <property type="match status" value="1"/>
</dbReference>
<dbReference type="SUPFAM" id="SSF49785">
    <property type="entry name" value="Galactose-binding domain-like"/>
    <property type="match status" value="1"/>
</dbReference>
<dbReference type="InterPro" id="IPR015500">
    <property type="entry name" value="Peptidase_S8_subtilisin-rel"/>
</dbReference>
<evidence type="ECO:0000313" key="10">
    <source>
        <dbReference type="EMBL" id="RVX68767.1"/>
    </source>
</evidence>
<keyword evidence="2" id="KW-0732">Signal</keyword>
<dbReference type="InterPro" id="IPR008979">
    <property type="entry name" value="Galactose-bd-like_sf"/>
</dbReference>
<dbReference type="PROSITE" id="PS51892">
    <property type="entry name" value="SUBTILASE"/>
    <property type="match status" value="1"/>
</dbReference>